<dbReference type="PANTHER" id="PTHR12899:SF8">
    <property type="entry name" value="RIBOSOMAL L18P_L5E FAMILY PROTEIN"/>
    <property type="match status" value="1"/>
</dbReference>
<organism evidence="4 5">
    <name type="scientific">Hibiscus sabdariffa</name>
    <name type="common">roselle</name>
    <dbReference type="NCBI Taxonomy" id="183260"/>
    <lineage>
        <taxon>Eukaryota</taxon>
        <taxon>Viridiplantae</taxon>
        <taxon>Streptophyta</taxon>
        <taxon>Embryophyta</taxon>
        <taxon>Tracheophyta</taxon>
        <taxon>Spermatophyta</taxon>
        <taxon>Magnoliopsida</taxon>
        <taxon>eudicotyledons</taxon>
        <taxon>Gunneridae</taxon>
        <taxon>Pentapetalae</taxon>
        <taxon>rosids</taxon>
        <taxon>malvids</taxon>
        <taxon>Malvales</taxon>
        <taxon>Malvaceae</taxon>
        <taxon>Malvoideae</taxon>
        <taxon>Hibiscus</taxon>
    </lineage>
</organism>
<dbReference type="Pfam" id="PF00861">
    <property type="entry name" value="Ribosomal_L18p"/>
    <property type="match status" value="1"/>
</dbReference>
<accession>A0ABR2S917</accession>
<evidence type="ECO:0000256" key="3">
    <source>
        <dbReference type="ARBA" id="ARBA00023274"/>
    </source>
</evidence>
<dbReference type="InterPro" id="IPR005484">
    <property type="entry name" value="Ribosomal_uL18_bac/plant/anim"/>
</dbReference>
<evidence type="ECO:0000256" key="2">
    <source>
        <dbReference type="ARBA" id="ARBA00022980"/>
    </source>
</evidence>
<comment type="caution">
    <text evidence="4">The sequence shown here is derived from an EMBL/GenBank/DDBJ whole genome shotgun (WGS) entry which is preliminary data.</text>
</comment>
<keyword evidence="5" id="KW-1185">Reference proteome</keyword>
<reference evidence="4 5" key="1">
    <citation type="journal article" date="2024" name="G3 (Bethesda)">
        <title>Genome assembly of Hibiscus sabdariffa L. provides insights into metabolisms of medicinal natural products.</title>
        <authorList>
            <person name="Kim T."/>
        </authorList>
    </citation>
    <scope>NUCLEOTIDE SEQUENCE [LARGE SCALE GENOMIC DNA]</scope>
    <source>
        <strain evidence="4">TK-2024</strain>
        <tissue evidence="4">Old leaves</tissue>
    </source>
</reference>
<evidence type="ECO:0000256" key="1">
    <source>
        <dbReference type="ARBA" id="ARBA00007116"/>
    </source>
</evidence>
<protein>
    <recommendedName>
        <fullName evidence="6">50S ribosomal protein L18, chloroplastic</fullName>
    </recommendedName>
</protein>
<keyword evidence="3" id="KW-0687">Ribonucleoprotein</keyword>
<evidence type="ECO:0000313" key="5">
    <source>
        <dbReference type="Proteomes" id="UP001396334"/>
    </source>
</evidence>
<dbReference type="Proteomes" id="UP001396334">
    <property type="component" value="Unassembled WGS sequence"/>
</dbReference>
<dbReference type="Gene3D" id="3.30.420.100">
    <property type="match status" value="1"/>
</dbReference>
<name>A0ABR2S917_9ROSI</name>
<proteinExistence type="inferred from homology"/>
<keyword evidence="2" id="KW-0689">Ribosomal protein</keyword>
<dbReference type="InterPro" id="IPR057268">
    <property type="entry name" value="Ribosomal_L18"/>
</dbReference>
<dbReference type="CDD" id="cd00432">
    <property type="entry name" value="Ribosomal_L18_L5e"/>
    <property type="match status" value="1"/>
</dbReference>
<dbReference type="SUPFAM" id="SSF53137">
    <property type="entry name" value="Translational machinery components"/>
    <property type="match status" value="1"/>
</dbReference>
<gene>
    <name evidence="4" type="ORF">V6N11_011461</name>
</gene>
<dbReference type="EMBL" id="JBBPBN010000016">
    <property type="protein sequence ID" value="KAK9021474.1"/>
    <property type="molecule type" value="Genomic_DNA"/>
</dbReference>
<evidence type="ECO:0008006" key="6">
    <source>
        <dbReference type="Google" id="ProtNLM"/>
    </source>
</evidence>
<dbReference type="PANTHER" id="PTHR12899">
    <property type="entry name" value="39S RIBOSOMAL PROTEIN L18, MITOCHONDRIAL"/>
    <property type="match status" value="1"/>
</dbReference>
<evidence type="ECO:0000313" key="4">
    <source>
        <dbReference type="EMBL" id="KAK9021474.1"/>
    </source>
</evidence>
<comment type="similarity">
    <text evidence="1">Belongs to the universal ribosomal protein uL18 family.</text>
</comment>
<sequence>MAVAKFKACDFFGLNSKCLEFLPLQNRNIFVKPLVVEAKANTRIESAKIRNRRMLKKSNGTPRRPRLSVFCSEKQLYAMLVDDRNKKCLFYGCTLRKSIRDDPTCTTVEAAKRVGEELVKACVDLDINEISYYDRNGFAHGERMQAFEISYGFLPR</sequence>